<sequence>MDSPIQSRPPRPQSQPQSHPQDGQSNQRAADRYETNPLARSPPGPRVSDLTIDRYESNPEPVTSNSRRPLYNDRSDPPPRSSTLPYRPRPDAPETTSAPARTHRASEPPPASYSHPPPPAAPTQGPHYTTTSPTLYHNPFQTDLSRVSPRPMSGPDPKFESIGPTQPIYPAPTTNYLPPTTNHLPTHNSYSGHAPTTATAPPPPPAGPPLANATTNALQNPQASSNPPTLRSTLDTAETALRELLAVRRQQAMLATVGGGGGGGTGLGINGVGGSTGGGVNGAGVGVMGVNGVGMMGVNGYGKVDQAAEVEGRRRMQTGLVLMGLRGLQARVEAVVGKAEGERWRRFAVGGVVASFLPLVKRLFRRRRGNEDADESSNRTEYAFKKSKSLVSRILAATHRPGLGTIAFFVFAVLYVFQNEVSLRVAKTVSKRLNRLMAKVEHGHEELSEDDVKMLKGWRWRVLLWSE</sequence>
<feature type="region of interest" description="Disordered" evidence="1">
    <location>
        <begin position="1"/>
        <end position="231"/>
    </location>
</feature>
<feature type="compositionally biased region" description="Polar residues" evidence="1">
    <location>
        <begin position="126"/>
        <end position="145"/>
    </location>
</feature>
<keyword evidence="4" id="KW-1185">Reference proteome</keyword>
<reference evidence="3" key="1">
    <citation type="journal article" date="2023" name="Mol. Phylogenet. Evol.">
        <title>Genome-scale phylogeny and comparative genomics of the fungal order Sordariales.</title>
        <authorList>
            <person name="Hensen N."/>
            <person name="Bonometti L."/>
            <person name="Westerberg I."/>
            <person name="Brannstrom I.O."/>
            <person name="Guillou S."/>
            <person name="Cros-Aarteil S."/>
            <person name="Calhoun S."/>
            <person name="Haridas S."/>
            <person name="Kuo A."/>
            <person name="Mondo S."/>
            <person name="Pangilinan J."/>
            <person name="Riley R."/>
            <person name="LaButti K."/>
            <person name="Andreopoulos B."/>
            <person name="Lipzen A."/>
            <person name="Chen C."/>
            <person name="Yan M."/>
            <person name="Daum C."/>
            <person name="Ng V."/>
            <person name="Clum A."/>
            <person name="Steindorff A."/>
            <person name="Ohm R.A."/>
            <person name="Martin F."/>
            <person name="Silar P."/>
            <person name="Natvig D.O."/>
            <person name="Lalanne C."/>
            <person name="Gautier V."/>
            <person name="Ament-Velasquez S.L."/>
            <person name="Kruys A."/>
            <person name="Hutchinson M.I."/>
            <person name="Powell A.J."/>
            <person name="Barry K."/>
            <person name="Miller A.N."/>
            <person name="Grigoriev I.V."/>
            <person name="Debuchy R."/>
            <person name="Gladieux P."/>
            <person name="Hiltunen Thoren M."/>
            <person name="Johannesson H."/>
        </authorList>
    </citation>
    <scope>NUCLEOTIDE SEQUENCE</scope>
    <source>
        <strain evidence="3">CBS 168.71</strain>
    </source>
</reference>
<feature type="transmembrane region" description="Helical" evidence="2">
    <location>
        <begin position="394"/>
        <end position="417"/>
    </location>
</feature>
<feature type="compositionally biased region" description="Pro residues" evidence="1">
    <location>
        <begin position="107"/>
        <end position="121"/>
    </location>
</feature>
<organism evidence="3 4">
    <name type="scientific">Chaetomium fimeti</name>
    <dbReference type="NCBI Taxonomy" id="1854472"/>
    <lineage>
        <taxon>Eukaryota</taxon>
        <taxon>Fungi</taxon>
        <taxon>Dikarya</taxon>
        <taxon>Ascomycota</taxon>
        <taxon>Pezizomycotina</taxon>
        <taxon>Sordariomycetes</taxon>
        <taxon>Sordariomycetidae</taxon>
        <taxon>Sordariales</taxon>
        <taxon>Chaetomiaceae</taxon>
        <taxon>Chaetomium</taxon>
    </lineage>
</organism>
<dbReference type="GeneID" id="87841416"/>
<dbReference type="AlphaFoldDB" id="A0AAE0LNN1"/>
<feature type="compositionally biased region" description="Low complexity" evidence="1">
    <location>
        <begin position="14"/>
        <end position="25"/>
    </location>
</feature>
<protein>
    <submittedName>
        <fullName evidence="3">Uncharacterized protein</fullName>
    </submittedName>
</protein>
<keyword evidence="2" id="KW-0812">Transmembrane</keyword>
<gene>
    <name evidence="3" type="ORF">B0H64DRAFT_405780</name>
</gene>
<dbReference type="Proteomes" id="UP001278766">
    <property type="component" value="Unassembled WGS sequence"/>
</dbReference>
<dbReference type="RefSeq" id="XP_062655655.1">
    <property type="nucleotide sequence ID" value="XM_062804468.1"/>
</dbReference>
<evidence type="ECO:0000313" key="3">
    <source>
        <dbReference type="EMBL" id="KAK3292141.1"/>
    </source>
</evidence>
<feature type="compositionally biased region" description="Polar residues" evidence="1">
    <location>
        <begin position="172"/>
        <end position="191"/>
    </location>
</feature>
<keyword evidence="2" id="KW-1133">Transmembrane helix</keyword>
<keyword evidence="2" id="KW-0472">Membrane</keyword>
<name>A0AAE0LNN1_9PEZI</name>
<evidence type="ECO:0000313" key="4">
    <source>
        <dbReference type="Proteomes" id="UP001278766"/>
    </source>
</evidence>
<proteinExistence type="predicted"/>
<evidence type="ECO:0000256" key="1">
    <source>
        <dbReference type="SAM" id="MobiDB-lite"/>
    </source>
</evidence>
<feature type="compositionally biased region" description="Polar residues" evidence="1">
    <location>
        <begin position="218"/>
        <end position="231"/>
    </location>
</feature>
<dbReference type="EMBL" id="JAUEPN010000007">
    <property type="protein sequence ID" value="KAK3292141.1"/>
    <property type="molecule type" value="Genomic_DNA"/>
</dbReference>
<comment type="caution">
    <text evidence="3">The sequence shown here is derived from an EMBL/GenBank/DDBJ whole genome shotgun (WGS) entry which is preliminary data.</text>
</comment>
<evidence type="ECO:0000256" key="2">
    <source>
        <dbReference type="SAM" id="Phobius"/>
    </source>
</evidence>
<reference evidence="3" key="2">
    <citation type="submission" date="2023-06" db="EMBL/GenBank/DDBJ databases">
        <authorList>
            <consortium name="Lawrence Berkeley National Laboratory"/>
            <person name="Haridas S."/>
            <person name="Hensen N."/>
            <person name="Bonometti L."/>
            <person name="Westerberg I."/>
            <person name="Brannstrom I.O."/>
            <person name="Guillou S."/>
            <person name="Cros-Aarteil S."/>
            <person name="Calhoun S."/>
            <person name="Kuo A."/>
            <person name="Mondo S."/>
            <person name="Pangilinan J."/>
            <person name="Riley R."/>
            <person name="Labutti K."/>
            <person name="Andreopoulos B."/>
            <person name="Lipzen A."/>
            <person name="Chen C."/>
            <person name="Yanf M."/>
            <person name="Daum C."/>
            <person name="Ng V."/>
            <person name="Clum A."/>
            <person name="Steindorff A."/>
            <person name="Ohm R."/>
            <person name="Martin F."/>
            <person name="Silar P."/>
            <person name="Natvig D."/>
            <person name="Lalanne C."/>
            <person name="Gautier V."/>
            <person name="Ament-Velasquez S.L."/>
            <person name="Kruys A."/>
            <person name="Hutchinson M.I."/>
            <person name="Powell A.J."/>
            <person name="Barry K."/>
            <person name="Miller A.N."/>
            <person name="Grigoriev I.V."/>
            <person name="Debuchy R."/>
            <person name="Gladieux P."/>
            <person name="Thoren M.H."/>
            <person name="Johannesson H."/>
        </authorList>
    </citation>
    <scope>NUCLEOTIDE SEQUENCE</scope>
    <source>
        <strain evidence="3">CBS 168.71</strain>
    </source>
</reference>
<accession>A0AAE0LNN1</accession>